<protein>
    <submittedName>
        <fullName evidence="2">Uncharacterized protein</fullName>
    </submittedName>
</protein>
<comment type="caution">
    <text evidence="2">The sequence shown here is derived from an EMBL/GenBank/DDBJ whole genome shotgun (WGS) entry which is preliminary data.</text>
</comment>
<organism evidence="2 3">
    <name type="scientific">Rhizophagus irregularis</name>
    <dbReference type="NCBI Taxonomy" id="588596"/>
    <lineage>
        <taxon>Eukaryota</taxon>
        <taxon>Fungi</taxon>
        <taxon>Fungi incertae sedis</taxon>
        <taxon>Mucoromycota</taxon>
        <taxon>Glomeromycotina</taxon>
        <taxon>Glomeromycetes</taxon>
        <taxon>Glomerales</taxon>
        <taxon>Glomeraceae</taxon>
        <taxon>Rhizophagus</taxon>
    </lineage>
</organism>
<proteinExistence type="predicted"/>
<gene>
    <name evidence="2" type="ORF">RhiirC2_712192</name>
</gene>
<evidence type="ECO:0000256" key="1">
    <source>
        <dbReference type="SAM" id="MobiDB-lite"/>
    </source>
</evidence>
<sequence>MVFNFPKKAAIELLIGMIDQNQLDRLSDNITKTQTALAEQGVASLVVKMRSISTHARTDAPRIKKKLTNKNKIRLPPADQPSSRDKKKSWEDKEPIRAEQLMVDKQLHDRCVVKIEGKKEEITGTRERKGKEKGKEESVRGEKERERKAKE</sequence>
<reference evidence="2 3" key="2">
    <citation type="submission" date="2017-10" db="EMBL/GenBank/DDBJ databases">
        <title>Extensive intraspecific genome diversity in a model arbuscular mycorrhizal fungus.</title>
        <authorList>
            <person name="Chen E.C.H."/>
            <person name="Morin E."/>
            <person name="Baudet D."/>
            <person name="Noel J."/>
            <person name="Ndikumana S."/>
            <person name="Charron P."/>
            <person name="St-Onge C."/>
            <person name="Giorgi J."/>
            <person name="Grigoriev I.V."/>
            <person name="Roux C."/>
            <person name="Martin F.M."/>
            <person name="Corradi N."/>
        </authorList>
    </citation>
    <scope>NUCLEOTIDE SEQUENCE [LARGE SCALE GENOMIC DNA]</scope>
    <source>
        <strain evidence="2 3">C2</strain>
    </source>
</reference>
<feature type="compositionally biased region" description="Basic and acidic residues" evidence="1">
    <location>
        <begin position="82"/>
        <end position="97"/>
    </location>
</feature>
<feature type="compositionally biased region" description="Basic residues" evidence="1">
    <location>
        <begin position="63"/>
        <end position="73"/>
    </location>
</feature>
<evidence type="ECO:0000313" key="3">
    <source>
        <dbReference type="Proteomes" id="UP000233469"/>
    </source>
</evidence>
<dbReference type="Proteomes" id="UP000233469">
    <property type="component" value="Unassembled WGS sequence"/>
</dbReference>
<reference evidence="2 3" key="1">
    <citation type="submission" date="2016-04" db="EMBL/GenBank/DDBJ databases">
        <title>Genome analyses suggest a sexual origin of heterokaryosis in a supposedly ancient asexual fungus.</title>
        <authorList>
            <person name="Ropars J."/>
            <person name="Sedzielewska K."/>
            <person name="Noel J."/>
            <person name="Charron P."/>
            <person name="Farinelli L."/>
            <person name="Marton T."/>
            <person name="Kruger M."/>
            <person name="Pelin A."/>
            <person name="Brachmann A."/>
            <person name="Corradi N."/>
        </authorList>
    </citation>
    <scope>NUCLEOTIDE SEQUENCE [LARGE SCALE GENOMIC DNA]</scope>
    <source>
        <strain evidence="2 3">C2</strain>
    </source>
</reference>
<feature type="region of interest" description="Disordered" evidence="1">
    <location>
        <begin position="53"/>
        <end position="98"/>
    </location>
</feature>
<dbReference type="EMBL" id="LLXL01000658">
    <property type="protein sequence ID" value="PKK70073.1"/>
    <property type="molecule type" value="Genomic_DNA"/>
</dbReference>
<name>A0A2N1N855_9GLOM</name>
<dbReference type="AlphaFoldDB" id="A0A2N1N855"/>
<evidence type="ECO:0000313" key="2">
    <source>
        <dbReference type="EMBL" id="PKK70073.1"/>
    </source>
</evidence>
<accession>A0A2N1N855</accession>
<feature type="region of interest" description="Disordered" evidence="1">
    <location>
        <begin position="114"/>
        <end position="151"/>
    </location>
</feature>